<accession>A0A2J7QWN5</accession>
<dbReference type="Proteomes" id="UP000235965">
    <property type="component" value="Unassembled WGS sequence"/>
</dbReference>
<name>A0A2J7QWN5_9NEOP</name>
<reference evidence="4 5" key="1">
    <citation type="submission" date="2017-12" db="EMBL/GenBank/DDBJ databases">
        <title>Hemimetabolous genomes reveal molecular basis of termite eusociality.</title>
        <authorList>
            <person name="Harrison M.C."/>
            <person name="Jongepier E."/>
            <person name="Robertson H.M."/>
            <person name="Arning N."/>
            <person name="Bitard-Feildel T."/>
            <person name="Chao H."/>
            <person name="Childers C.P."/>
            <person name="Dinh H."/>
            <person name="Doddapaneni H."/>
            <person name="Dugan S."/>
            <person name="Gowin J."/>
            <person name="Greiner C."/>
            <person name="Han Y."/>
            <person name="Hu H."/>
            <person name="Hughes D.S.T."/>
            <person name="Huylmans A.-K."/>
            <person name="Kemena C."/>
            <person name="Kremer L.P.M."/>
            <person name="Lee S.L."/>
            <person name="Lopez-Ezquerra A."/>
            <person name="Mallet L."/>
            <person name="Monroy-Kuhn J.M."/>
            <person name="Moser A."/>
            <person name="Murali S.C."/>
            <person name="Muzny D.M."/>
            <person name="Otani S."/>
            <person name="Piulachs M.-D."/>
            <person name="Poelchau M."/>
            <person name="Qu J."/>
            <person name="Schaub F."/>
            <person name="Wada-Katsumata A."/>
            <person name="Worley K.C."/>
            <person name="Xie Q."/>
            <person name="Ylla G."/>
            <person name="Poulsen M."/>
            <person name="Gibbs R.A."/>
            <person name="Schal C."/>
            <person name="Richards S."/>
            <person name="Belles X."/>
            <person name="Korb J."/>
            <person name="Bornberg-Bauer E."/>
        </authorList>
    </citation>
    <scope>NUCLEOTIDE SEQUENCE [LARGE SCALE GENOMIC DNA]</scope>
    <source>
        <tissue evidence="4">Whole body</tissue>
    </source>
</reference>
<evidence type="ECO:0000256" key="2">
    <source>
        <dbReference type="SAM" id="MobiDB-lite"/>
    </source>
</evidence>
<dbReference type="InterPro" id="IPR032922">
    <property type="entry name" value="SON"/>
</dbReference>
<dbReference type="PROSITE" id="PS50137">
    <property type="entry name" value="DS_RBD"/>
    <property type="match status" value="1"/>
</dbReference>
<sequence length="332" mass="37095">MSDEDGSSDRCFSTLVCPSMEDEFNDDIDDADEDVDFDEALIPTLGKKSAEILIDIDENRKKVITLDDDNRNLEEVFYKAIAEDATFKEYVDSTVIFQIFNHKFNTWVDLDSSKELADGTRLKAIFEAKAKPDTGIGHSHKSRKCRKRRRSYSSDDSSGKNRKCKTLCSSEENLNEKKKVCHSVKTCSSDDERCASTTVPVSCHHANGSTQFDGQEVQKCKMVTGSIDTLWKEQVSGSNSSPTVSQGELCALSLGLTSKHPVSALHELCTRLRWGAPQFEMHEQCLVSSDPKFLMKVTVRGHTYIPDTPSRRKQLAKAAAAEYCLKQLGVLK</sequence>
<dbReference type="GO" id="GO:0003723">
    <property type="term" value="F:RNA binding"/>
    <property type="evidence" value="ECO:0007669"/>
    <property type="project" value="UniProtKB-UniRule"/>
</dbReference>
<dbReference type="OrthoDB" id="786951at2759"/>
<dbReference type="Gene3D" id="3.30.160.20">
    <property type="match status" value="1"/>
</dbReference>
<evidence type="ECO:0000256" key="1">
    <source>
        <dbReference type="PROSITE-ProRule" id="PRU00266"/>
    </source>
</evidence>
<protein>
    <recommendedName>
        <fullName evidence="3">DRBM domain-containing protein</fullName>
    </recommendedName>
</protein>
<dbReference type="PANTHER" id="PTHR46528:SF1">
    <property type="entry name" value="PROTEIN SON"/>
    <property type="match status" value="1"/>
</dbReference>
<organism evidence="4 5">
    <name type="scientific">Cryptotermes secundus</name>
    <dbReference type="NCBI Taxonomy" id="105785"/>
    <lineage>
        <taxon>Eukaryota</taxon>
        <taxon>Metazoa</taxon>
        <taxon>Ecdysozoa</taxon>
        <taxon>Arthropoda</taxon>
        <taxon>Hexapoda</taxon>
        <taxon>Insecta</taxon>
        <taxon>Pterygota</taxon>
        <taxon>Neoptera</taxon>
        <taxon>Polyneoptera</taxon>
        <taxon>Dictyoptera</taxon>
        <taxon>Blattodea</taxon>
        <taxon>Blattoidea</taxon>
        <taxon>Termitoidae</taxon>
        <taxon>Kalotermitidae</taxon>
        <taxon>Cryptotermitinae</taxon>
        <taxon>Cryptotermes</taxon>
    </lineage>
</organism>
<gene>
    <name evidence="4" type="ORF">B7P43_G16359</name>
</gene>
<dbReference type="PANTHER" id="PTHR46528">
    <property type="entry name" value="PROTEIN SON"/>
    <property type="match status" value="1"/>
</dbReference>
<evidence type="ECO:0000313" key="5">
    <source>
        <dbReference type="Proteomes" id="UP000235965"/>
    </source>
</evidence>
<evidence type="ECO:0000259" key="3">
    <source>
        <dbReference type="PROSITE" id="PS50137"/>
    </source>
</evidence>
<keyword evidence="1" id="KW-0694">RNA-binding</keyword>
<dbReference type="SUPFAM" id="SSF54768">
    <property type="entry name" value="dsRNA-binding domain-like"/>
    <property type="match status" value="1"/>
</dbReference>
<dbReference type="AlphaFoldDB" id="A0A2J7QWN5"/>
<dbReference type="Pfam" id="PF00035">
    <property type="entry name" value="dsrm"/>
    <property type="match status" value="1"/>
</dbReference>
<dbReference type="GO" id="GO:0048024">
    <property type="term" value="P:regulation of mRNA splicing, via spliceosome"/>
    <property type="evidence" value="ECO:0007669"/>
    <property type="project" value="TreeGrafter"/>
</dbReference>
<dbReference type="STRING" id="105785.A0A2J7QWN5"/>
<comment type="caution">
    <text evidence="4">The sequence shown here is derived from an EMBL/GenBank/DDBJ whole genome shotgun (WGS) entry which is preliminary data.</text>
</comment>
<dbReference type="SMART" id="SM00358">
    <property type="entry name" value="DSRM"/>
    <property type="match status" value="1"/>
</dbReference>
<feature type="domain" description="DRBM" evidence="3">
    <location>
        <begin position="260"/>
        <end position="330"/>
    </location>
</feature>
<evidence type="ECO:0000313" key="4">
    <source>
        <dbReference type="EMBL" id="PNF32996.1"/>
    </source>
</evidence>
<dbReference type="EMBL" id="NEVH01009422">
    <property type="protein sequence ID" value="PNF32996.1"/>
    <property type="molecule type" value="Genomic_DNA"/>
</dbReference>
<dbReference type="InParanoid" id="A0A2J7QWN5"/>
<feature type="compositionally biased region" description="Basic residues" evidence="2">
    <location>
        <begin position="138"/>
        <end position="151"/>
    </location>
</feature>
<keyword evidence="5" id="KW-1185">Reference proteome</keyword>
<dbReference type="InterPro" id="IPR014720">
    <property type="entry name" value="dsRBD_dom"/>
</dbReference>
<proteinExistence type="predicted"/>
<feature type="region of interest" description="Disordered" evidence="2">
    <location>
        <begin position="133"/>
        <end position="163"/>
    </location>
</feature>
<dbReference type="GO" id="GO:0051726">
    <property type="term" value="P:regulation of cell cycle"/>
    <property type="evidence" value="ECO:0007669"/>
    <property type="project" value="InterPro"/>
</dbReference>